<dbReference type="InterPro" id="IPR021146">
    <property type="entry name" value="Phage_gp6-like_head-tail"/>
</dbReference>
<accession>A0A1G4TE50</accession>
<dbReference type="Gene3D" id="1.10.3230.30">
    <property type="entry name" value="Phage gp6-like head-tail connector protein"/>
    <property type="match status" value="1"/>
</dbReference>
<name>A0A1G4TE50_9HYPH</name>
<dbReference type="InterPro" id="IPR011738">
    <property type="entry name" value="Phage_CHP"/>
</dbReference>
<dbReference type="EMBL" id="FMTP01000004">
    <property type="protein sequence ID" value="SCW79682.1"/>
    <property type="molecule type" value="Genomic_DNA"/>
</dbReference>
<evidence type="ECO:0000313" key="1">
    <source>
        <dbReference type="EMBL" id="SCW79682.1"/>
    </source>
</evidence>
<dbReference type="STRING" id="177413.SAMN05660859_2880"/>
<keyword evidence="2" id="KW-1185">Reference proteome</keyword>
<dbReference type="Pfam" id="PF05135">
    <property type="entry name" value="Phage_connect_1"/>
    <property type="match status" value="1"/>
</dbReference>
<gene>
    <name evidence="1" type="ORF">SAMN05660859_2880</name>
</gene>
<dbReference type="NCBIfam" id="TIGR02215">
    <property type="entry name" value="phage_chp_gp8"/>
    <property type="match status" value="1"/>
</dbReference>
<evidence type="ECO:0000313" key="2">
    <source>
        <dbReference type="Proteomes" id="UP000198889"/>
    </source>
</evidence>
<dbReference type="AlphaFoldDB" id="A0A1G4TE50"/>
<protein>
    <recommendedName>
        <fullName evidence="3">Phage gp6-like head-tail connector protein</fullName>
    </recommendedName>
</protein>
<evidence type="ECO:0008006" key="3">
    <source>
        <dbReference type="Google" id="ProtNLM"/>
    </source>
</evidence>
<organism evidence="1 2">
    <name type="scientific">Ancylobacter rudongensis</name>
    <dbReference type="NCBI Taxonomy" id="177413"/>
    <lineage>
        <taxon>Bacteria</taxon>
        <taxon>Pseudomonadati</taxon>
        <taxon>Pseudomonadota</taxon>
        <taxon>Alphaproteobacteria</taxon>
        <taxon>Hyphomicrobiales</taxon>
        <taxon>Xanthobacteraceae</taxon>
        <taxon>Ancylobacter</taxon>
    </lineage>
</organism>
<dbReference type="RefSeq" id="WP_091440834.1">
    <property type="nucleotide sequence ID" value="NZ_FMTP01000004.1"/>
</dbReference>
<sequence>MPAILLAGPTVEPLTLAEAKTYLRVDHAAEDALISSLITAARATVEALTRRVLIDQSWRIVRDAWPASGLIALPVNPLKALTAARVLDGAGTATALPLDAFSLDTARLPGLIKVARGAVPAPGRPLAGIALDITAGHGPNADHVPSPLIEAVRVVLAHFYEHRDVAGPGAAFPARLDALVAPFRVTRL</sequence>
<reference evidence="2" key="1">
    <citation type="submission" date="2016-10" db="EMBL/GenBank/DDBJ databases">
        <authorList>
            <person name="Varghese N."/>
            <person name="Submissions S."/>
        </authorList>
    </citation>
    <scope>NUCLEOTIDE SEQUENCE [LARGE SCALE GENOMIC DNA]</scope>
    <source>
        <strain evidence="2">CGMCC 1.1761</strain>
    </source>
</reference>
<dbReference type="InterPro" id="IPR006450">
    <property type="entry name" value="Phage_HK97_gp6-like"/>
</dbReference>
<dbReference type="Proteomes" id="UP000198889">
    <property type="component" value="Unassembled WGS sequence"/>
</dbReference>
<dbReference type="NCBIfam" id="TIGR01560">
    <property type="entry name" value="put_DNA_pack"/>
    <property type="match status" value="1"/>
</dbReference>
<proteinExistence type="predicted"/>
<dbReference type="CDD" id="cd08054">
    <property type="entry name" value="gp6"/>
    <property type="match status" value="1"/>
</dbReference>